<dbReference type="OrthoDB" id="346907at2759"/>
<evidence type="ECO:0000259" key="2">
    <source>
        <dbReference type="PROSITE" id="PS50011"/>
    </source>
</evidence>
<dbReference type="SUPFAM" id="SSF56112">
    <property type="entry name" value="Protein kinase-like (PK-like)"/>
    <property type="match status" value="1"/>
</dbReference>
<protein>
    <recommendedName>
        <fullName evidence="2">Protein kinase domain-containing protein</fullName>
    </recommendedName>
</protein>
<keyword evidence="4" id="KW-1185">Reference proteome</keyword>
<gene>
    <name evidence="3" type="ORF">BESB_024200</name>
</gene>
<name>A0A2A9M003_BESBE</name>
<dbReference type="InterPro" id="IPR000719">
    <property type="entry name" value="Prot_kinase_dom"/>
</dbReference>
<dbReference type="Gene3D" id="1.10.510.10">
    <property type="entry name" value="Transferase(Phosphotransferase) domain 1"/>
    <property type="match status" value="1"/>
</dbReference>
<evidence type="ECO:0000256" key="1">
    <source>
        <dbReference type="SAM" id="MobiDB-lite"/>
    </source>
</evidence>
<dbReference type="KEGG" id="bbes:BESB_024200"/>
<dbReference type="Proteomes" id="UP000224006">
    <property type="component" value="Chromosome XII"/>
</dbReference>
<dbReference type="InterPro" id="IPR011009">
    <property type="entry name" value="Kinase-like_dom_sf"/>
</dbReference>
<dbReference type="GO" id="GO:0005524">
    <property type="term" value="F:ATP binding"/>
    <property type="evidence" value="ECO:0007669"/>
    <property type="project" value="InterPro"/>
</dbReference>
<dbReference type="InterPro" id="IPR051681">
    <property type="entry name" value="Ser/Thr_Kinases-Pseudokinases"/>
</dbReference>
<dbReference type="GeneID" id="40307480"/>
<feature type="region of interest" description="Disordered" evidence="1">
    <location>
        <begin position="66"/>
        <end position="98"/>
    </location>
</feature>
<organism evidence="3 4">
    <name type="scientific">Besnoitia besnoiti</name>
    <name type="common">Apicomplexan protozoan</name>
    <dbReference type="NCBI Taxonomy" id="94643"/>
    <lineage>
        <taxon>Eukaryota</taxon>
        <taxon>Sar</taxon>
        <taxon>Alveolata</taxon>
        <taxon>Apicomplexa</taxon>
        <taxon>Conoidasida</taxon>
        <taxon>Coccidia</taxon>
        <taxon>Eucoccidiorida</taxon>
        <taxon>Eimeriorina</taxon>
        <taxon>Sarcocystidae</taxon>
        <taxon>Besnoitia</taxon>
    </lineage>
</organism>
<accession>A0A2A9M003</accession>
<dbReference type="VEuPathDB" id="ToxoDB:BESB_024200"/>
<proteinExistence type="predicted"/>
<dbReference type="GO" id="GO:0004674">
    <property type="term" value="F:protein serine/threonine kinase activity"/>
    <property type="evidence" value="ECO:0007669"/>
    <property type="project" value="TreeGrafter"/>
</dbReference>
<dbReference type="PANTHER" id="PTHR44329">
    <property type="entry name" value="SERINE/THREONINE-PROTEIN KINASE TNNI3K-RELATED"/>
    <property type="match status" value="1"/>
</dbReference>
<feature type="compositionally biased region" description="Basic and acidic residues" evidence="1">
    <location>
        <begin position="75"/>
        <end position="90"/>
    </location>
</feature>
<reference evidence="3 4" key="1">
    <citation type="submission" date="2017-09" db="EMBL/GenBank/DDBJ databases">
        <title>Genome sequencing of Besnoitia besnoiti strain Bb-Ger1.</title>
        <authorList>
            <person name="Schares G."/>
            <person name="Venepally P."/>
            <person name="Lorenzi H.A."/>
        </authorList>
    </citation>
    <scope>NUCLEOTIDE SEQUENCE [LARGE SCALE GENOMIC DNA]</scope>
    <source>
        <strain evidence="3 4">Bb-Ger1</strain>
    </source>
</reference>
<dbReference type="STRING" id="94643.A0A2A9M003"/>
<dbReference type="SMART" id="SM00220">
    <property type="entry name" value="S_TKc"/>
    <property type="match status" value="1"/>
</dbReference>
<sequence>MSGLPAGKPIREASVRSFSGFPVLLDPWSPPEQHTGLTLSPDAWVTPQQAPWSAPAAFANKESVLSSSLVKKKATARESKDEEQPRRKGTYEAVPRSSRRLLPSSTVFWPSHGGLPSASPVVFAQEGVSGAGETSEEPNGGAGGTGSPLDFLDAATEASLSNPPPLSEDGSPLVAAARSQEITIASSLPFCELEWDALGPLLGAGSYGRVYALRYLGDCDAAKEFSDRTFGVKLFRCQRGGAIQFLEEVDGNSAPASPDILKAIQRETRNIPADRAFQEMVRLLNPKIDLPKWQVLGEHLTPDLVAMESKTLRALINTKYYYLEMRQTNMLFQRIEAFIQRIRPDAWASVQEASERARALKYAEIGFRENHWNLPLGRVIVTDRTGFRHWGLIFDLYQGDLEPVPGNTDFTLDGWNPASHRNAKLKQILQHRDSLLSLTSKVVKPFLAMHNRYGVGHFDIKPSNLLYKVSPGDNGRPPRLSVAAADFGMATPLRSPMPIQGTLNYMAPDMERVPGGLKARPEFDVYALGLTLASFWTVGTNLVTTPPWVEFCIKPALLQGAAEHGGSKDFTMQRFKSRAGPRIFSPRTLTALISCFAPGGLVDKLYHTEMPYLVRLKISQMIEPDPLVRVSMRHAHFLFKALWMAEQLSSETTEAGSRLADEAKLAKFQQIPLVQFLLYYLDLEPLSPGRDNRKAYLRLSRAMLEFGELQPLQEAALEVVQPLGLDSFRHEQDWVRIVSAISDREAEAVLARTRAKLTKGIPVSEAAWMNLIDLAFGVTRNGMHKLARRAVYTTKTRLLEQTVGATVGRFVRSIYTANPNVQLVAEDPPPPLFKLVRAELGMRLPEASQLGKFVDRCVAKSYIGWATIDRLLRKALRYTSLHGSSQAVGPAALAHETGSDSAPEHGDAFYDEVAASLQVVTERSHYGLPWTSSSLSSFGKTASEMREHLRSVLIPQIANMWPSATQRRILYYSVKTAVRALETPLPVSLQAVYETVFGALPTHAHIPPPFLVGQERGEYAEILYQSSLASFKEMVAYWATRQELRVAVERALDQLGGEANNLTNEEMAERMEKYILPEHIRTAPPQRFGWQEGMTHENILSSIKQRRDELRRLGRGFVEHRIQVNGKALPPQDASSLFHAILEKPMLFRPTLSVLEFSQYFTHILKKSFDPRCRKYVAELRIQTSSSPMEFRAVPAEAKLASLFARDRGPLKLVAVDPDPPVGVQASVT</sequence>
<dbReference type="Pfam" id="PF00069">
    <property type="entry name" value="Pkinase"/>
    <property type="match status" value="1"/>
</dbReference>
<feature type="region of interest" description="Disordered" evidence="1">
    <location>
        <begin position="127"/>
        <end position="151"/>
    </location>
</feature>
<evidence type="ECO:0000313" key="3">
    <source>
        <dbReference type="EMBL" id="PFH31928.1"/>
    </source>
</evidence>
<feature type="domain" description="Protein kinase" evidence="2">
    <location>
        <begin position="196"/>
        <end position="639"/>
    </location>
</feature>
<comment type="caution">
    <text evidence="3">The sequence shown here is derived from an EMBL/GenBank/DDBJ whole genome shotgun (WGS) entry which is preliminary data.</text>
</comment>
<dbReference type="EMBL" id="NWUJ01000013">
    <property type="protein sequence ID" value="PFH31928.1"/>
    <property type="molecule type" value="Genomic_DNA"/>
</dbReference>
<evidence type="ECO:0000313" key="4">
    <source>
        <dbReference type="Proteomes" id="UP000224006"/>
    </source>
</evidence>
<dbReference type="InterPro" id="IPR008271">
    <property type="entry name" value="Ser/Thr_kinase_AS"/>
</dbReference>
<dbReference type="PROSITE" id="PS50011">
    <property type="entry name" value="PROTEIN_KINASE_DOM"/>
    <property type="match status" value="1"/>
</dbReference>
<dbReference type="PROSITE" id="PS00108">
    <property type="entry name" value="PROTEIN_KINASE_ST"/>
    <property type="match status" value="1"/>
</dbReference>
<dbReference type="AlphaFoldDB" id="A0A2A9M003"/>
<dbReference type="RefSeq" id="XP_029215937.1">
    <property type="nucleotide sequence ID" value="XM_029361122.1"/>
</dbReference>